<evidence type="ECO:0000313" key="2">
    <source>
        <dbReference type="Proteomes" id="UP000001357"/>
    </source>
</evidence>
<keyword evidence="2" id="KW-1185">Reference proteome</keyword>
<sequence length="297" mass="31804">MAAKLPSAEAVVAAGGYERDTDAGEDINLSELLFGPNASGPPSEVVASFAYNTFLLNGWVKQSSPACAAASVAGAYNALQRIGRHDPKALQQADLVEVLKGILRTRLTTHAAKFHADVGCSVEPLAQALQAHLAAQDKSLGMKWPRQARAKTIKEVLRTILQDIATEGNADNPLFPLANAVAYEAGGEENQAAVGNSEEEDDDTDAKVDGVEIFLPGQAADRPVPAATVDQDGAPLPHRISPLWRKSFLQYCNNLGGLEKLERERPSTGFFGTWGILGAVRRLADQYQVRLSNPHSR</sequence>
<reference evidence="1 2" key="1">
    <citation type="journal article" date="2008" name="Nature">
        <title>The genome of the choanoflagellate Monosiga brevicollis and the origin of metazoans.</title>
        <authorList>
            <consortium name="JGI Sequencing"/>
            <person name="King N."/>
            <person name="Westbrook M.J."/>
            <person name="Young S.L."/>
            <person name="Kuo A."/>
            <person name="Abedin M."/>
            <person name="Chapman J."/>
            <person name="Fairclough S."/>
            <person name="Hellsten U."/>
            <person name="Isogai Y."/>
            <person name="Letunic I."/>
            <person name="Marr M."/>
            <person name="Pincus D."/>
            <person name="Putnam N."/>
            <person name="Rokas A."/>
            <person name="Wright K.J."/>
            <person name="Zuzow R."/>
            <person name="Dirks W."/>
            <person name="Good M."/>
            <person name="Goodstein D."/>
            <person name="Lemons D."/>
            <person name="Li W."/>
            <person name="Lyons J.B."/>
            <person name="Morris A."/>
            <person name="Nichols S."/>
            <person name="Richter D.J."/>
            <person name="Salamov A."/>
            <person name="Bork P."/>
            <person name="Lim W.A."/>
            <person name="Manning G."/>
            <person name="Miller W.T."/>
            <person name="McGinnis W."/>
            <person name="Shapiro H."/>
            <person name="Tjian R."/>
            <person name="Grigoriev I.V."/>
            <person name="Rokhsar D."/>
        </authorList>
    </citation>
    <scope>NUCLEOTIDE SEQUENCE [LARGE SCALE GENOMIC DNA]</scope>
    <source>
        <strain evidence="2">MX1 / ATCC 50154</strain>
    </source>
</reference>
<gene>
    <name evidence="1" type="ORF">MONBRDRAFT_25737</name>
</gene>
<organism evidence="1 2">
    <name type="scientific">Monosiga brevicollis</name>
    <name type="common">Choanoflagellate</name>
    <dbReference type="NCBI Taxonomy" id="81824"/>
    <lineage>
        <taxon>Eukaryota</taxon>
        <taxon>Choanoflagellata</taxon>
        <taxon>Craspedida</taxon>
        <taxon>Salpingoecidae</taxon>
        <taxon>Monosiga</taxon>
    </lineage>
</organism>
<protein>
    <submittedName>
        <fullName evidence="1">Uncharacterized protein</fullName>
    </submittedName>
</protein>
<dbReference type="InParanoid" id="A9V0A1"/>
<dbReference type="EMBL" id="CH991552">
    <property type="protein sequence ID" value="EDQ89122.1"/>
    <property type="molecule type" value="Genomic_DNA"/>
</dbReference>
<accession>A9V0A1</accession>
<proteinExistence type="predicted"/>
<dbReference type="Proteomes" id="UP000001357">
    <property type="component" value="Unassembled WGS sequence"/>
</dbReference>
<name>A9V0A1_MONBE</name>
<dbReference type="AlphaFoldDB" id="A9V0A1"/>
<evidence type="ECO:0000313" key="1">
    <source>
        <dbReference type="EMBL" id="EDQ89122.1"/>
    </source>
</evidence>
<dbReference type="GeneID" id="5891435"/>
<dbReference type="KEGG" id="mbr:MONBRDRAFT_25737"/>
<dbReference type="RefSeq" id="XP_001746227.1">
    <property type="nucleotide sequence ID" value="XM_001746175.1"/>
</dbReference>